<evidence type="ECO:0000256" key="7">
    <source>
        <dbReference type="ARBA" id="ARBA00023136"/>
    </source>
</evidence>
<keyword evidence="2" id="KW-0813">Transport</keyword>
<dbReference type="PANTHER" id="PTHR23522:SF10">
    <property type="entry name" value="3-PHENYLPROPIONIC ACID TRANSPORTER-RELATED"/>
    <property type="match status" value="1"/>
</dbReference>
<evidence type="ECO:0000256" key="3">
    <source>
        <dbReference type="ARBA" id="ARBA00022475"/>
    </source>
</evidence>
<evidence type="ECO:0000256" key="8">
    <source>
        <dbReference type="SAM" id="Phobius"/>
    </source>
</evidence>
<feature type="transmembrane region" description="Helical" evidence="8">
    <location>
        <begin position="170"/>
        <end position="188"/>
    </location>
</feature>
<keyword evidence="6 8" id="KW-1133">Transmembrane helix</keyword>
<dbReference type="Gene3D" id="1.20.1250.20">
    <property type="entry name" value="MFS general substrate transporter like domains"/>
    <property type="match status" value="2"/>
</dbReference>
<evidence type="ECO:0000259" key="9">
    <source>
        <dbReference type="Pfam" id="PF12832"/>
    </source>
</evidence>
<evidence type="ECO:0000256" key="1">
    <source>
        <dbReference type="ARBA" id="ARBA00004429"/>
    </source>
</evidence>
<organism evidence="10 11">
    <name type="scientific">Paenibacillus glycanilyticus</name>
    <dbReference type="NCBI Taxonomy" id="126569"/>
    <lineage>
        <taxon>Bacteria</taxon>
        <taxon>Bacillati</taxon>
        <taxon>Bacillota</taxon>
        <taxon>Bacilli</taxon>
        <taxon>Bacillales</taxon>
        <taxon>Paenibacillaceae</taxon>
        <taxon>Paenibacillus</taxon>
    </lineage>
</organism>
<evidence type="ECO:0000256" key="2">
    <source>
        <dbReference type="ARBA" id="ARBA00022448"/>
    </source>
</evidence>
<feature type="transmembrane region" description="Helical" evidence="8">
    <location>
        <begin position="209"/>
        <end position="232"/>
    </location>
</feature>
<feature type="transmembrane region" description="Helical" evidence="8">
    <location>
        <begin position="142"/>
        <end position="164"/>
    </location>
</feature>
<feature type="transmembrane region" description="Helical" evidence="8">
    <location>
        <begin position="53"/>
        <end position="72"/>
    </location>
</feature>
<reference evidence="10 11" key="1">
    <citation type="submission" date="2023-05" db="EMBL/GenBank/DDBJ databases">
        <title>Draft genome of Paenibacillus sp. CCS26.</title>
        <authorList>
            <person name="Akita H."/>
            <person name="Shinto Y."/>
            <person name="Kimura Z."/>
        </authorList>
    </citation>
    <scope>NUCLEOTIDE SEQUENCE [LARGE SCALE GENOMIC DNA]</scope>
    <source>
        <strain evidence="10 11">CCS26</strain>
    </source>
</reference>
<protein>
    <submittedName>
        <fullName evidence="10">Permease</fullName>
    </submittedName>
</protein>
<evidence type="ECO:0000313" key="10">
    <source>
        <dbReference type="EMBL" id="GMK46557.1"/>
    </source>
</evidence>
<keyword evidence="4" id="KW-0997">Cell inner membrane</keyword>
<feature type="transmembrane region" description="Helical" evidence="8">
    <location>
        <begin position="79"/>
        <end position="97"/>
    </location>
</feature>
<feature type="transmembrane region" description="Helical" evidence="8">
    <location>
        <begin position="275"/>
        <end position="295"/>
    </location>
</feature>
<dbReference type="InterPro" id="IPR024989">
    <property type="entry name" value="MFS_assoc_dom"/>
</dbReference>
<accession>A0ABQ6NN69</accession>
<dbReference type="PANTHER" id="PTHR23522">
    <property type="entry name" value="BLL5896 PROTEIN"/>
    <property type="match status" value="1"/>
</dbReference>
<dbReference type="InterPro" id="IPR036259">
    <property type="entry name" value="MFS_trans_sf"/>
</dbReference>
<feature type="transmembrane region" description="Helical" evidence="8">
    <location>
        <begin position="103"/>
        <end position="121"/>
    </location>
</feature>
<dbReference type="Proteomes" id="UP001285921">
    <property type="component" value="Unassembled WGS sequence"/>
</dbReference>
<comment type="subcellular location">
    <subcellularLocation>
        <location evidence="1">Cell inner membrane</location>
        <topology evidence="1">Multi-pass membrane protein</topology>
    </subcellularLocation>
</comment>
<keyword evidence="3" id="KW-1003">Cell membrane</keyword>
<dbReference type="SUPFAM" id="SSF103473">
    <property type="entry name" value="MFS general substrate transporter"/>
    <property type="match status" value="1"/>
</dbReference>
<name>A0ABQ6NN69_9BACL</name>
<feature type="transmembrane region" description="Helical" evidence="8">
    <location>
        <begin position="338"/>
        <end position="360"/>
    </location>
</feature>
<proteinExistence type="predicted"/>
<sequence>MDNMSEIEGKIERRSFHFIKAFNFFSYGTIAVYSTFFALYLQSIGINPLKIGALMAGGPIVSLIANPLWGYLSDRTRNIRLILILMLVGNLVAMQLVFLSDSYAFIFGCMLLFFFFQMPLFSQSNSLILNSIEGTRHKFGAFRLWGSCGWAILALITGPILGQIGISRLWLVYTIMMLIAIGFAFTLPRGSSPKTAQGVNYRQMLGNRVFLVFLVIGLLISIPNSMNTTFIGLYMTGLGGHTDLVGWSAFLSSVFEIPVFLLFDRYLSKHARTMVSCLILVSLLYALRWFLMAGAGNAEQIIFIQALHCLTFGAFYYIGTQLTALLVPSELRASGQAVYALTWGGLSGIASGFLGGYLFQQVGPKSIYWTGTGMALIGLVGFTLLYLYMRMTAVKKNKREISF</sequence>
<keyword evidence="5 8" id="KW-0812">Transmembrane</keyword>
<keyword evidence="7 8" id="KW-0472">Membrane</keyword>
<evidence type="ECO:0000256" key="4">
    <source>
        <dbReference type="ARBA" id="ARBA00022519"/>
    </source>
</evidence>
<evidence type="ECO:0000256" key="6">
    <source>
        <dbReference type="ARBA" id="ARBA00022989"/>
    </source>
</evidence>
<dbReference type="Pfam" id="PF12832">
    <property type="entry name" value="MFS_1_like"/>
    <property type="match status" value="1"/>
</dbReference>
<dbReference type="EMBL" id="BTCL01000013">
    <property type="protein sequence ID" value="GMK46557.1"/>
    <property type="molecule type" value="Genomic_DNA"/>
</dbReference>
<gene>
    <name evidence="10" type="ORF">PghCCS26_36860</name>
</gene>
<keyword evidence="11" id="KW-1185">Reference proteome</keyword>
<feature type="transmembrane region" description="Helical" evidence="8">
    <location>
        <begin position="301"/>
        <end position="326"/>
    </location>
</feature>
<comment type="caution">
    <text evidence="10">The sequence shown here is derived from an EMBL/GenBank/DDBJ whole genome shotgun (WGS) entry which is preliminary data.</text>
</comment>
<feature type="transmembrane region" description="Helical" evidence="8">
    <location>
        <begin position="366"/>
        <end position="389"/>
    </location>
</feature>
<feature type="transmembrane region" description="Helical" evidence="8">
    <location>
        <begin position="21"/>
        <end position="41"/>
    </location>
</feature>
<feature type="transmembrane region" description="Helical" evidence="8">
    <location>
        <begin position="244"/>
        <end position="263"/>
    </location>
</feature>
<evidence type="ECO:0000313" key="11">
    <source>
        <dbReference type="Proteomes" id="UP001285921"/>
    </source>
</evidence>
<feature type="domain" description="Major facilitator superfamily associated" evidence="9">
    <location>
        <begin position="19"/>
        <end position="368"/>
    </location>
</feature>
<evidence type="ECO:0000256" key="5">
    <source>
        <dbReference type="ARBA" id="ARBA00022692"/>
    </source>
</evidence>